<dbReference type="GO" id="GO:0003677">
    <property type="term" value="F:DNA binding"/>
    <property type="evidence" value="ECO:0007669"/>
    <property type="project" value="UniProtKB-KW"/>
</dbReference>
<gene>
    <name evidence="12" type="primary">LOC115223458</name>
</gene>
<keyword evidence="10" id="KW-0539">Nucleus</keyword>
<evidence type="ECO:0000256" key="4">
    <source>
        <dbReference type="ARBA" id="ARBA00014253"/>
    </source>
</evidence>
<dbReference type="PANTHER" id="PTHR22593">
    <property type="entry name" value="TRANSMEMBRANE PROTEIN 18"/>
    <property type="match status" value="1"/>
</dbReference>
<proteinExistence type="inferred from homology"/>
<evidence type="ECO:0000256" key="2">
    <source>
        <dbReference type="ARBA" id="ARBA00004127"/>
    </source>
</evidence>
<dbReference type="InterPro" id="IPR026721">
    <property type="entry name" value="TMEM18"/>
</dbReference>
<evidence type="ECO:0000256" key="3">
    <source>
        <dbReference type="ARBA" id="ARBA00009971"/>
    </source>
</evidence>
<evidence type="ECO:0000256" key="5">
    <source>
        <dbReference type="ARBA" id="ARBA00022692"/>
    </source>
</evidence>
<keyword evidence="5 12" id="KW-0812">Transmembrane</keyword>
<keyword evidence="8" id="KW-0238">DNA-binding</keyword>
<organism evidence="11 12">
    <name type="scientific">Octopus sinensis</name>
    <name type="common">East Asian common octopus</name>
    <dbReference type="NCBI Taxonomy" id="2607531"/>
    <lineage>
        <taxon>Eukaryota</taxon>
        <taxon>Metazoa</taxon>
        <taxon>Spiralia</taxon>
        <taxon>Lophotrochozoa</taxon>
        <taxon>Mollusca</taxon>
        <taxon>Cephalopoda</taxon>
        <taxon>Coleoidea</taxon>
        <taxon>Octopodiformes</taxon>
        <taxon>Octopoda</taxon>
        <taxon>Incirrata</taxon>
        <taxon>Octopodidae</taxon>
        <taxon>Octopus</taxon>
    </lineage>
</organism>
<evidence type="ECO:0000256" key="8">
    <source>
        <dbReference type="ARBA" id="ARBA00023125"/>
    </source>
</evidence>
<reference evidence="12" key="1">
    <citation type="submission" date="2025-08" db="UniProtKB">
        <authorList>
            <consortium name="RefSeq"/>
        </authorList>
    </citation>
    <scope>IDENTIFICATION</scope>
</reference>
<comment type="subcellular location">
    <subcellularLocation>
        <location evidence="2">Endomembrane system</location>
        <topology evidence="2">Multi-pass membrane protein</topology>
    </subcellularLocation>
    <subcellularLocation>
        <location evidence="1">Nucleus membrane</location>
    </subcellularLocation>
</comment>
<dbReference type="AlphaFoldDB" id="A0A6P7TJK2"/>
<evidence type="ECO:0000256" key="7">
    <source>
        <dbReference type="ARBA" id="ARBA00023054"/>
    </source>
</evidence>
<dbReference type="PANTHER" id="PTHR22593:SF2">
    <property type="entry name" value="TRANSMEMBRANE PROTEIN 18"/>
    <property type="match status" value="1"/>
</dbReference>
<keyword evidence="7" id="KW-0175">Coiled coil</keyword>
<evidence type="ECO:0000256" key="9">
    <source>
        <dbReference type="ARBA" id="ARBA00023136"/>
    </source>
</evidence>
<evidence type="ECO:0000256" key="6">
    <source>
        <dbReference type="ARBA" id="ARBA00022989"/>
    </source>
</evidence>
<keyword evidence="9" id="KW-0472">Membrane</keyword>
<dbReference type="RefSeq" id="XP_029649902.1">
    <property type="nucleotide sequence ID" value="XM_029794042.2"/>
</dbReference>
<protein>
    <recommendedName>
        <fullName evidence="4">Transmembrane protein 18</fullName>
    </recommendedName>
</protein>
<comment type="similarity">
    <text evidence="3">Belongs to the TMEM18 family.</text>
</comment>
<keyword evidence="11" id="KW-1185">Reference proteome</keyword>
<accession>A0A6P7TJK2</accession>
<evidence type="ECO:0000313" key="11">
    <source>
        <dbReference type="Proteomes" id="UP000515154"/>
    </source>
</evidence>
<sequence length="154" mass="17793">MNPVEVDEITGLGSYLKSVDWSERWFLGLGTFHVICALLTIFTKSHGTSQTLHFAVMLLLVYSAKYINEWAAKNYRLFAEQQYFDSNGLFISLVFSVPILLNCLVIVILWLWNVGHLIADVKRLKYKVKAKYQSKVDKSEKNPEQQTEESQKEK</sequence>
<dbReference type="Proteomes" id="UP000515154">
    <property type="component" value="Linkage group LG23"/>
</dbReference>
<keyword evidence="6" id="KW-1133">Transmembrane helix</keyword>
<evidence type="ECO:0000313" key="12">
    <source>
        <dbReference type="RefSeq" id="XP_029649902.1"/>
    </source>
</evidence>
<dbReference type="Pfam" id="PF14770">
    <property type="entry name" value="TMEM18"/>
    <property type="match status" value="1"/>
</dbReference>
<evidence type="ECO:0000256" key="1">
    <source>
        <dbReference type="ARBA" id="ARBA00004126"/>
    </source>
</evidence>
<dbReference type="GO" id="GO:0031965">
    <property type="term" value="C:nuclear membrane"/>
    <property type="evidence" value="ECO:0007669"/>
    <property type="project" value="UniProtKB-SubCell"/>
</dbReference>
<dbReference type="KEGG" id="osn:115223458"/>
<evidence type="ECO:0000256" key="10">
    <source>
        <dbReference type="ARBA" id="ARBA00023242"/>
    </source>
</evidence>
<name>A0A6P7TJK2_9MOLL</name>